<dbReference type="PANTHER" id="PTHR36363:SF1">
    <property type="entry name" value="OS04G0687200 PROTEIN"/>
    <property type="match status" value="1"/>
</dbReference>
<keyword evidence="1" id="KW-0812">Transmembrane</keyword>
<protein>
    <submittedName>
        <fullName evidence="2">Uncharacterized protein</fullName>
    </submittedName>
</protein>
<gene>
    <name evidence="2" type="ORF">SAY87_014413</name>
</gene>
<keyword evidence="1" id="KW-1133">Transmembrane helix</keyword>
<evidence type="ECO:0000313" key="3">
    <source>
        <dbReference type="Proteomes" id="UP001345219"/>
    </source>
</evidence>
<feature type="transmembrane region" description="Helical" evidence="1">
    <location>
        <begin position="100"/>
        <end position="119"/>
    </location>
</feature>
<comment type="caution">
    <text evidence="2">The sequence shown here is derived from an EMBL/GenBank/DDBJ whole genome shotgun (WGS) entry which is preliminary data.</text>
</comment>
<dbReference type="AlphaFoldDB" id="A0AAN7GW37"/>
<evidence type="ECO:0000256" key="1">
    <source>
        <dbReference type="SAM" id="Phobius"/>
    </source>
</evidence>
<dbReference type="Proteomes" id="UP001345219">
    <property type="component" value="Chromosome 12"/>
</dbReference>
<reference evidence="2 3" key="1">
    <citation type="journal article" date="2023" name="Hortic Res">
        <title>Pangenome of water caltrop reveals structural variations and asymmetric subgenome divergence after allopolyploidization.</title>
        <authorList>
            <person name="Zhang X."/>
            <person name="Chen Y."/>
            <person name="Wang L."/>
            <person name="Yuan Y."/>
            <person name="Fang M."/>
            <person name="Shi L."/>
            <person name="Lu R."/>
            <person name="Comes H.P."/>
            <person name="Ma Y."/>
            <person name="Chen Y."/>
            <person name="Huang G."/>
            <person name="Zhou Y."/>
            <person name="Zheng Z."/>
            <person name="Qiu Y."/>
        </authorList>
    </citation>
    <scope>NUCLEOTIDE SEQUENCE [LARGE SCALE GENOMIC DNA]</scope>
    <source>
        <tissue evidence="2">Roots</tissue>
    </source>
</reference>
<organism evidence="2 3">
    <name type="scientific">Trapa incisa</name>
    <dbReference type="NCBI Taxonomy" id="236973"/>
    <lineage>
        <taxon>Eukaryota</taxon>
        <taxon>Viridiplantae</taxon>
        <taxon>Streptophyta</taxon>
        <taxon>Embryophyta</taxon>
        <taxon>Tracheophyta</taxon>
        <taxon>Spermatophyta</taxon>
        <taxon>Magnoliopsida</taxon>
        <taxon>eudicotyledons</taxon>
        <taxon>Gunneridae</taxon>
        <taxon>Pentapetalae</taxon>
        <taxon>rosids</taxon>
        <taxon>malvids</taxon>
        <taxon>Myrtales</taxon>
        <taxon>Lythraceae</taxon>
        <taxon>Trapa</taxon>
    </lineage>
</organism>
<sequence>MNNSSFFSAVKGLDAATVGSPSHFSPSPSLLSMCPLRRPSAASMASSTSRGATSLLEKLREMKMRLMSGGGFEELSGEFEIQYQEPPESYLELGKFKRNWALHFGFLILIYGFGSLLLLSSSASDEKPRKIGFFFEFIGRIRGNSIWVLFPQ</sequence>
<evidence type="ECO:0000313" key="2">
    <source>
        <dbReference type="EMBL" id="KAK4747827.1"/>
    </source>
</evidence>
<keyword evidence="3" id="KW-1185">Reference proteome</keyword>
<keyword evidence="1" id="KW-0472">Membrane</keyword>
<dbReference type="PANTHER" id="PTHR36363">
    <property type="entry name" value="OS04G0687200 PROTEIN"/>
    <property type="match status" value="1"/>
</dbReference>
<proteinExistence type="predicted"/>
<name>A0AAN7GW37_9MYRT</name>
<dbReference type="EMBL" id="JAXIOK010000019">
    <property type="protein sequence ID" value="KAK4747827.1"/>
    <property type="molecule type" value="Genomic_DNA"/>
</dbReference>
<accession>A0AAN7GW37</accession>